<name>A0A348WMU3_9GAMM</name>
<keyword evidence="9 10" id="KW-0131">Cell cycle</keyword>
<dbReference type="STRING" id="314276.OS145_11334"/>
<dbReference type="HAMAP" id="MF_02202">
    <property type="entry name" value="TolQ"/>
    <property type="match status" value="1"/>
</dbReference>
<keyword evidence="6 10" id="KW-0812">Transmembrane</keyword>
<feature type="transmembrane region" description="Helical" evidence="10">
    <location>
        <begin position="16"/>
        <end position="37"/>
    </location>
</feature>
<evidence type="ECO:0000256" key="6">
    <source>
        <dbReference type="ARBA" id="ARBA00022692"/>
    </source>
</evidence>
<evidence type="ECO:0000256" key="9">
    <source>
        <dbReference type="ARBA" id="ARBA00023306"/>
    </source>
</evidence>
<feature type="transmembrane region" description="Helical" evidence="10">
    <location>
        <begin position="172"/>
        <end position="193"/>
    </location>
</feature>
<comment type="similarity">
    <text evidence="2 10">Belongs to the ExbB/TolQ family.</text>
</comment>
<evidence type="ECO:0000256" key="3">
    <source>
        <dbReference type="ARBA" id="ARBA00022475"/>
    </source>
</evidence>
<dbReference type="InterPro" id="IPR014163">
    <property type="entry name" value="Tol-Pal_TolQ"/>
</dbReference>
<dbReference type="RefSeq" id="WP_286682054.1">
    <property type="nucleotide sequence ID" value="NZ_DAIRLQ010000007.1"/>
</dbReference>
<gene>
    <name evidence="10 12" type="primary">tolQ</name>
    <name evidence="12" type="ORF">DCR58_03610</name>
</gene>
<dbReference type="GO" id="GO:0005886">
    <property type="term" value="C:plasma membrane"/>
    <property type="evidence" value="ECO:0007669"/>
    <property type="project" value="UniProtKB-SubCell"/>
</dbReference>
<accession>A0A348WMU3</accession>
<evidence type="ECO:0000313" key="12">
    <source>
        <dbReference type="EMBL" id="HAR55855.1"/>
    </source>
</evidence>
<dbReference type="GO" id="GO:0017038">
    <property type="term" value="P:protein import"/>
    <property type="evidence" value="ECO:0007669"/>
    <property type="project" value="TreeGrafter"/>
</dbReference>
<dbReference type="EMBL" id="DMUP01000078">
    <property type="protein sequence ID" value="HAR55855.1"/>
    <property type="molecule type" value="Genomic_DNA"/>
</dbReference>
<comment type="function">
    <text evidence="10">Part of the Tol-Pal system, which plays a role in outer membrane invagination during cell division and is important for maintaining outer membrane integrity.</text>
</comment>
<evidence type="ECO:0000256" key="4">
    <source>
        <dbReference type="ARBA" id="ARBA00022519"/>
    </source>
</evidence>
<protein>
    <recommendedName>
        <fullName evidence="10">Tol-Pal system protein TolQ</fullName>
    </recommendedName>
</protein>
<dbReference type="Pfam" id="PF01618">
    <property type="entry name" value="MotA_ExbB"/>
    <property type="match status" value="1"/>
</dbReference>
<dbReference type="Proteomes" id="UP000262878">
    <property type="component" value="Unassembled WGS sequence"/>
</dbReference>
<comment type="subcellular location">
    <subcellularLocation>
        <location evidence="10">Cell inner membrane</location>
        <topology evidence="10">Multi-pass membrane protein</topology>
    </subcellularLocation>
    <subcellularLocation>
        <location evidence="1">Cell membrane</location>
        <topology evidence="1">Multi-pass membrane protein</topology>
    </subcellularLocation>
</comment>
<keyword evidence="3 10" id="KW-1003">Cell membrane</keyword>
<keyword evidence="7 10" id="KW-1133">Transmembrane helix</keyword>
<evidence type="ECO:0000256" key="1">
    <source>
        <dbReference type="ARBA" id="ARBA00004651"/>
    </source>
</evidence>
<dbReference type="NCBIfam" id="TIGR02796">
    <property type="entry name" value="tolQ"/>
    <property type="match status" value="1"/>
</dbReference>
<evidence type="ECO:0000256" key="5">
    <source>
        <dbReference type="ARBA" id="ARBA00022618"/>
    </source>
</evidence>
<keyword evidence="4 10" id="KW-0997">Cell inner membrane</keyword>
<evidence type="ECO:0000256" key="2">
    <source>
        <dbReference type="ARBA" id="ARBA00010442"/>
    </source>
</evidence>
<dbReference type="GO" id="GO:0043213">
    <property type="term" value="P:bacteriocin transport"/>
    <property type="evidence" value="ECO:0007669"/>
    <property type="project" value="InterPro"/>
</dbReference>
<evidence type="ECO:0000259" key="11">
    <source>
        <dbReference type="Pfam" id="PF01618"/>
    </source>
</evidence>
<keyword evidence="5 10" id="KW-0132">Cell division</keyword>
<feature type="transmembrane region" description="Helical" evidence="10">
    <location>
        <begin position="140"/>
        <end position="160"/>
    </location>
</feature>
<comment type="caution">
    <text evidence="12">The sequence shown here is derived from an EMBL/GenBank/DDBJ whole genome shotgun (WGS) entry which is preliminary data.</text>
</comment>
<dbReference type="PANTHER" id="PTHR30625:SF3">
    <property type="entry name" value="TOL-PAL SYSTEM PROTEIN TOLQ"/>
    <property type="match status" value="1"/>
</dbReference>
<evidence type="ECO:0000313" key="13">
    <source>
        <dbReference type="Proteomes" id="UP000262878"/>
    </source>
</evidence>
<dbReference type="InterPro" id="IPR002898">
    <property type="entry name" value="MotA_ExbB_proton_chnl"/>
</dbReference>
<dbReference type="AlphaFoldDB" id="A0A348WMU3"/>
<comment type="subunit">
    <text evidence="10">The Tol-Pal system is composed of five core proteins: the inner membrane proteins TolA, TolQ and TolR, the periplasmic protein TolB and the outer membrane protein Pal. They form a network linking the inner and outer membranes and the peptidoglycan layer.</text>
</comment>
<feature type="domain" description="MotA/TolQ/ExbB proton channel" evidence="11">
    <location>
        <begin position="81"/>
        <end position="207"/>
    </location>
</feature>
<evidence type="ECO:0000256" key="8">
    <source>
        <dbReference type="ARBA" id="ARBA00023136"/>
    </source>
</evidence>
<evidence type="ECO:0000256" key="10">
    <source>
        <dbReference type="HAMAP-Rule" id="MF_02202"/>
    </source>
</evidence>
<sequence length="234" mass="25873">MEAELSFIDLFLQASLLVKLVMLMLLAMSVWGWVLIFQRKKVIGQAHSDALKFEDRFWSGVDLARLYQEISARAKNSRGMELLFHAGFKEFARLSNHDNADSQTRVEGAFRAMRVAHARELEKLDANLGILATIGSISPYIGLFGTVWGIMNAFIALGAVKQATLAMVAPGIAEALIATAMGLFAAIPAVIAYNRFTNRVEKVDNQYMNFIDEFVAILQRQSLSNGKTVKGDAL</sequence>
<dbReference type="InterPro" id="IPR050790">
    <property type="entry name" value="ExbB/TolQ_transport"/>
</dbReference>
<dbReference type="PANTHER" id="PTHR30625">
    <property type="entry name" value="PROTEIN TOLQ"/>
    <property type="match status" value="1"/>
</dbReference>
<organism evidence="12 13">
    <name type="scientific">Idiomarina baltica</name>
    <dbReference type="NCBI Taxonomy" id="190892"/>
    <lineage>
        <taxon>Bacteria</taxon>
        <taxon>Pseudomonadati</taxon>
        <taxon>Pseudomonadota</taxon>
        <taxon>Gammaproteobacteria</taxon>
        <taxon>Alteromonadales</taxon>
        <taxon>Idiomarinaceae</taxon>
        <taxon>Idiomarina</taxon>
    </lineage>
</organism>
<dbReference type="GO" id="GO:0051301">
    <property type="term" value="P:cell division"/>
    <property type="evidence" value="ECO:0007669"/>
    <property type="project" value="UniProtKB-UniRule"/>
</dbReference>
<reference evidence="12 13" key="1">
    <citation type="journal article" date="2018" name="Nat. Biotechnol.">
        <title>A standardized bacterial taxonomy based on genome phylogeny substantially revises the tree of life.</title>
        <authorList>
            <person name="Parks D.H."/>
            <person name="Chuvochina M."/>
            <person name="Waite D.W."/>
            <person name="Rinke C."/>
            <person name="Skarshewski A."/>
            <person name="Chaumeil P.A."/>
            <person name="Hugenholtz P."/>
        </authorList>
    </citation>
    <scope>NUCLEOTIDE SEQUENCE [LARGE SCALE GENOMIC DNA]</scope>
    <source>
        <strain evidence="12">UBA9360</strain>
    </source>
</reference>
<keyword evidence="8 10" id="KW-0472">Membrane</keyword>
<evidence type="ECO:0000256" key="7">
    <source>
        <dbReference type="ARBA" id="ARBA00022989"/>
    </source>
</evidence>
<proteinExistence type="inferred from homology"/>